<keyword evidence="1" id="KW-0328">Glycosyltransferase</keyword>
<evidence type="ECO:0000313" key="6">
    <source>
        <dbReference type="Proteomes" id="UP000274762"/>
    </source>
</evidence>
<dbReference type="GO" id="GO:1901137">
    <property type="term" value="P:carbohydrate derivative biosynthetic process"/>
    <property type="evidence" value="ECO:0007669"/>
    <property type="project" value="UniProtKB-ARBA"/>
</dbReference>
<dbReference type="Pfam" id="PF00534">
    <property type="entry name" value="Glycos_transf_1"/>
    <property type="match status" value="1"/>
</dbReference>
<feature type="domain" description="Glycosyl transferase family 1" evidence="3">
    <location>
        <begin position="209"/>
        <end position="341"/>
    </location>
</feature>
<organism evidence="5 6">
    <name type="scientific">Williamsia marianensis</name>
    <dbReference type="NCBI Taxonomy" id="85044"/>
    <lineage>
        <taxon>Bacteria</taxon>
        <taxon>Bacillati</taxon>
        <taxon>Actinomycetota</taxon>
        <taxon>Actinomycetes</taxon>
        <taxon>Mycobacteriales</taxon>
        <taxon>Nocardiaceae</taxon>
        <taxon>Williamsia</taxon>
    </lineage>
</organism>
<dbReference type="GO" id="GO:1903509">
    <property type="term" value="P:liposaccharide metabolic process"/>
    <property type="evidence" value="ECO:0007669"/>
    <property type="project" value="UniProtKB-ARBA"/>
</dbReference>
<evidence type="ECO:0000259" key="4">
    <source>
        <dbReference type="Pfam" id="PF13439"/>
    </source>
</evidence>
<dbReference type="PANTHER" id="PTHR45947">
    <property type="entry name" value="SULFOQUINOVOSYL TRANSFERASE SQD2"/>
    <property type="match status" value="1"/>
</dbReference>
<evidence type="ECO:0000259" key="3">
    <source>
        <dbReference type="Pfam" id="PF00534"/>
    </source>
</evidence>
<feature type="domain" description="Glycosyltransferase subfamily 4-like N-terminal" evidence="4">
    <location>
        <begin position="42"/>
        <end position="197"/>
    </location>
</feature>
<dbReference type="InterPro" id="IPR001296">
    <property type="entry name" value="Glyco_trans_1"/>
</dbReference>
<dbReference type="CDD" id="cd03802">
    <property type="entry name" value="GT4_AviGT4-like"/>
    <property type="match status" value="1"/>
</dbReference>
<proteinExistence type="predicted"/>
<dbReference type="GO" id="GO:0016757">
    <property type="term" value="F:glycosyltransferase activity"/>
    <property type="evidence" value="ECO:0007669"/>
    <property type="project" value="UniProtKB-KW"/>
</dbReference>
<dbReference type="InterPro" id="IPR028098">
    <property type="entry name" value="Glyco_trans_4-like_N"/>
</dbReference>
<dbReference type="AlphaFoldDB" id="A0A495KAW5"/>
<dbReference type="EMBL" id="RBKV01000001">
    <property type="protein sequence ID" value="RKR97724.1"/>
    <property type="molecule type" value="Genomic_DNA"/>
</dbReference>
<protein>
    <submittedName>
        <fullName evidence="5">Glycosyltransferase involved in cell wall biosynthesis</fullName>
    </submittedName>
</protein>
<dbReference type="Pfam" id="PF13439">
    <property type="entry name" value="Glyco_transf_4"/>
    <property type="match status" value="1"/>
</dbReference>
<evidence type="ECO:0000256" key="2">
    <source>
        <dbReference type="ARBA" id="ARBA00022679"/>
    </source>
</evidence>
<gene>
    <name evidence="5" type="ORF">DFJ75_4615</name>
</gene>
<comment type="caution">
    <text evidence="5">The sequence shown here is derived from an EMBL/GenBank/DDBJ whole genome shotgun (WGS) entry which is preliminary data.</text>
</comment>
<dbReference type="OrthoDB" id="9809227at2"/>
<accession>A0A495KAW5</accession>
<dbReference type="Proteomes" id="UP000274762">
    <property type="component" value="Unassembled WGS sequence"/>
</dbReference>
<reference evidence="5 6" key="1">
    <citation type="submission" date="2018-10" db="EMBL/GenBank/DDBJ databases">
        <title>Sequencing the genomes of 1000 actinobacteria strains.</title>
        <authorList>
            <person name="Klenk H.-P."/>
        </authorList>
    </citation>
    <scope>NUCLEOTIDE SEQUENCE [LARGE SCALE GENOMIC DNA]</scope>
    <source>
        <strain evidence="5 6">DSM 44343</strain>
    </source>
</reference>
<keyword evidence="2 5" id="KW-0808">Transferase</keyword>
<dbReference type="PANTHER" id="PTHR45947:SF3">
    <property type="entry name" value="SULFOQUINOVOSYL TRANSFERASE SQD2"/>
    <property type="match status" value="1"/>
</dbReference>
<evidence type="ECO:0000256" key="1">
    <source>
        <dbReference type="ARBA" id="ARBA00022676"/>
    </source>
</evidence>
<dbReference type="Gene3D" id="3.40.50.2000">
    <property type="entry name" value="Glycogen Phosphorylase B"/>
    <property type="match status" value="2"/>
</dbReference>
<dbReference type="InterPro" id="IPR050194">
    <property type="entry name" value="Glycosyltransferase_grp1"/>
</dbReference>
<sequence length="378" mass="40433">MTAVRTVFRTCTTETTPAVSDEPLSIALIASHSYPIAEPFAGGLEAHVWHLARALSSRGHRVALFAAAGSDLGIDHSLLDVSEFDPSPAAQRDTSMPEPGFMAAHHAYLELMMRLGRDAEFDVIHNHSLHYLPIALARTATAPVLTTLHTPPTPWLESAIEVNTENTRFAAVSEHTARSWGHVAQDIEVISNGVDLSLWPAGTGGDDLVWFGRFVPEKGAHLAALAADRAGLGLRLAGPISDREYFDREISPLLTDRIRYVGHLDQSALATVVGSSAATLVTPLWDEPYGLVVAESLACGTPVASFRRGGIPEIVGNDGGVLADSYDVDSLAAAARQAMTLDRGVVRARAESHCAEGAMVDQYLSLYRRLAGHTHLAA</sequence>
<name>A0A495KAW5_WILMA</name>
<dbReference type="SUPFAM" id="SSF53756">
    <property type="entry name" value="UDP-Glycosyltransferase/glycogen phosphorylase"/>
    <property type="match status" value="1"/>
</dbReference>
<evidence type="ECO:0000313" key="5">
    <source>
        <dbReference type="EMBL" id="RKR97724.1"/>
    </source>
</evidence>